<dbReference type="RefSeq" id="WP_263336351.1">
    <property type="nucleotide sequence ID" value="NZ_JAGSYH010000003.1"/>
</dbReference>
<feature type="transmembrane region" description="Helical" evidence="5">
    <location>
        <begin position="67"/>
        <end position="85"/>
    </location>
</feature>
<organism evidence="6 7">
    <name type="scientific">Acidicapsa dinghuensis</name>
    <dbReference type="NCBI Taxonomy" id="2218256"/>
    <lineage>
        <taxon>Bacteria</taxon>
        <taxon>Pseudomonadati</taxon>
        <taxon>Acidobacteriota</taxon>
        <taxon>Terriglobia</taxon>
        <taxon>Terriglobales</taxon>
        <taxon>Acidobacteriaceae</taxon>
        <taxon>Acidicapsa</taxon>
    </lineage>
</organism>
<dbReference type="InterPro" id="IPR032808">
    <property type="entry name" value="DoxX"/>
</dbReference>
<dbReference type="EMBL" id="JBHSPH010000002">
    <property type="protein sequence ID" value="MFC5862662.1"/>
    <property type="molecule type" value="Genomic_DNA"/>
</dbReference>
<feature type="transmembrane region" description="Helical" evidence="5">
    <location>
        <begin position="39"/>
        <end position="60"/>
    </location>
</feature>
<keyword evidence="3 5" id="KW-1133">Transmembrane helix</keyword>
<keyword evidence="2 5" id="KW-0812">Transmembrane</keyword>
<sequence>MGKKIAGWIISGLMIAFNLFDAAMKFIQPKPVADAFVRTGWPIDLSVTLGVILLASTLLYAIPKTSVLGAILLTGYLGGAVATNLRLHNPLFSNTLFPVYFGILVWVGLWLREPRLKSVFPFLS</sequence>
<evidence type="ECO:0000313" key="6">
    <source>
        <dbReference type="EMBL" id="MFC5862662.1"/>
    </source>
</evidence>
<comment type="subcellular location">
    <subcellularLocation>
        <location evidence="1">Membrane</location>
        <topology evidence="1">Multi-pass membrane protein</topology>
    </subcellularLocation>
</comment>
<feature type="transmembrane region" description="Helical" evidence="5">
    <location>
        <begin position="7"/>
        <end position="27"/>
    </location>
</feature>
<reference evidence="7" key="1">
    <citation type="journal article" date="2019" name="Int. J. Syst. Evol. Microbiol.">
        <title>The Global Catalogue of Microorganisms (GCM) 10K type strain sequencing project: providing services to taxonomists for standard genome sequencing and annotation.</title>
        <authorList>
            <consortium name="The Broad Institute Genomics Platform"/>
            <consortium name="The Broad Institute Genome Sequencing Center for Infectious Disease"/>
            <person name="Wu L."/>
            <person name="Ma J."/>
        </authorList>
    </citation>
    <scope>NUCLEOTIDE SEQUENCE [LARGE SCALE GENOMIC DNA]</scope>
    <source>
        <strain evidence="7">JCM 4087</strain>
    </source>
</reference>
<dbReference type="Pfam" id="PF13564">
    <property type="entry name" value="DoxX_2"/>
    <property type="match status" value="1"/>
</dbReference>
<keyword evidence="7" id="KW-1185">Reference proteome</keyword>
<protein>
    <submittedName>
        <fullName evidence="6">DoxX family protein</fullName>
    </submittedName>
</protein>
<dbReference type="Proteomes" id="UP001596091">
    <property type="component" value="Unassembled WGS sequence"/>
</dbReference>
<keyword evidence="4 5" id="KW-0472">Membrane</keyword>
<evidence type="ECO:0000256" key="1">
    <source>
        <dbReference type="ARBA" id="ARBA00004141"/>
    </source>
</evidence>
<feature type="transmembrane region" description="Helical" evidence="5">
    <location>
        <begin position="91"/>
        <end position="111"/>
    </location>
</feature>
<evidence type="ECO:0000313" key="7">
    <source>
        <dbReference type="Proteomes" id="UP001596091"/>
    </source>
</evidence>
<comment type="caution">
    <text evidence="6">The sequence shown here is derived from an EMBL/GenBank/DDBJ whole genome shotgun (WGS) entry which is preliminary data.</text>
</comment>
<evidence type="ECO:0000256" key="3">
    <source>
        <dbReference type="ARBA" id="ARBA00022989"/>
    </source>
</evidence>
<evidence type="ECO:0000256" key="4">
    <source>
        <dbReference type="ARBA" id="ARBA00023136"/>
    </source>
</evidence>
<evidence type="ECO:0000256" key="5">
    <source>
        <dbReference type="SAM" id="Phobius"/>
    </source>
</evidence>
<name>A0ABW1EHE3_9BACT</name>
<proteinExistence type="predicted"/>
<accession>A0ABW1EHE3</accession>
<evidence type="ECO:0000256" key="2">
    <source>
        <dbReference type="ARBA" id="ARBA00022692"/>
    </source>
</evidence>
<gene>
    <name evidence="6" type="ORF">ACFPT7_10205</name>
</gene>